<dbReference type="Proteomes" id="UP001143304">
    <property type="component" value="Unassembled WGS sequence"/>
</dbReference>
<protein>
    <submittedName>
        <fullName evidence="9">Oxidoreductase</fullName>
    </submittedName>
</protein>
<dbReference type="Pfam" id="PF02770">
    <property type="entry name" value="Acyl-CoA_dh_M"/>
    <property type="match status" value="1"/>
</dbReference>
<sequence>MFDLTLTDEQRMNRETMQRFAAAEIRDLSRLVDNRESDAEPFYPKTAELGLTLLQIPEALGGAGMSRSPVSNALILEDLAHGDLSLALGAISPLGFVNTVLDQGSDAQREKYLPLFCKGDFKAATTALLEPRATFEPTEPATTAVQSGASYALSGTKSMVPLGMSAELILVIAKREDQTPAAFIIEGNPEGLTRTAEENMGLLGAQLATLTLDSVQVPAEAMLTDFDLQRFIDLSRLGICALAVGACQGVLDYAIPYCNERVAFGEPITNRQSVAFMIADMAIEIEGMRLMAWRAASRAERGEAFHEDAYLAKIFCAKHAMKIGTDGVQLLGGHGFTKEHPVEMWYRNLRAIDTLEGVASL</sequence>
<comment type="caution">
    <text evidence="9">The sequence shown here is derived from an EMBL/GenBank/DDBJ whole genome shotgun (WGS) entry which is preliminary data.</text>
</comment>
<keyword evidence="10" id="KW-1185">Reference proteome</keyword>
<dbReference type="Pfam" id="PF00441">
    <property type="entry name" value="Acyl-CoA_dh_1"/>
    <property type="match status" value="1"/>
</dbReference>
<evidence type="ECO:0000259" key="6">
    <source>
        <dbReference type="Pfam" id="PF00441"/>
    </source>
</evidence>
<dbReference type="InterPro" id="IPR006091">
    <property type="entry name" value="Acyl-CoA_Oxase/DH_mid-dom"/>
</dbReference>
<keyword evidence="4 5" id="KW-0274">FAD</keyword>
<dbReference type="InterPro" id="IPR009100">
    <property type="entry name" value="AcylCoA_DH/oxidase_NM_dom_sf"/>
</dbReference>
<feature type="domain" description="Acyl-CoA dehydrogenase/oxidase N-terminal" evidence="8">
    <location>
        <begin position="7"/>
        <end position="120"/>
    </location>
</feature>
<gene>
    <name evidence="9" type="ORF">EYC82_10330</name>
</gene>
<dbReference type="Gene3D" id="1.10.540.10">
    <property type="entry name" value="Acyl-CoA dehydrogenase/oxidase, N-terminal domain"/>
    <property type="match status" value="1"/>
</dbReference>
<evidence type="ECO:0000256" key="5">
    <source>
        <dbReference type="RuleBase" id="RU362125"/>
    </source>
</evidence>
<dbReference type="SUPFAM" id="SSF47203">
    <property type="entry name" value="Acyl-CoA dehydrogenase C-terminal domain-like"/>
    <property type="match status" value="1"/>
</dbReference>
<keyword evidence="3 5" id="KW-0285">Flavoprotein</keyword>
<feature type="domain" description="Acyl-CoA dehydrogenase/oxidase C-terminal" evidence="6">
    <location>
        <begin position="230"/>
        <end position="357"/>
    </location>
</feature>
<evidence type="ECO:0000256" key="4">
    <source>
        <dbReference type="ARBA" id="ARBA00022827"/>
    </source>
</evidence>
<dbReference type="InterPro" id="IPR013786">
    <property type="entry name" value="AcylCoA_DH/ox_N"/>
</dbReference>
<dbReference type="InterPro" id="IPR009075">
    <property type="entry name" value="AcylCo_DH/oxidase_C"/>
</dbReference>
<evidence type="ECO:0000256" key="2">
    <source>
        <dbReference type="ARBA" id="ARBA00009347"/>
    </source>
</evidence>
<name>A0ABT3T638_9GAMM</name>
<dbReference type="InterPro" id="IPR037069">
    <property type="entry name" value="AcylCoA_DH/ox_N_sf"/>
</dbReference>
<evidence type="ECO:0000256" key="3">
    <source>
        <dbReference type="ARBA" id="ARBA00022630"/>
    </source>
</evidence>
<accession>A0ABT3T638</accession>
<dbReference type="Pfam" id="PF02771">
    <property type="entry name" value="Acyl-CoA_dh_N"/>
    <property type="match status" value="1"/>
</dbReference>
<dbReference type="SUPFAM" id="SSF56645">
    <property type="entry name" value="Acyl-CoA dehydrogenase NM domain-like"/>
    <property type="match status" value="1"/>
</dbReference>
<proteinExistence type="inferred from homology"/>
<comment type="similarity">
    <text evidence="2 5">Belongs to the acyl-CoA dehydrogenase family.</text>
</comment>
<dbReference type="InterPro" id="IPR046373">
    <property type="entry name" value="Acyl-CoA_Oxase/DH_mid-dom_sf"/>
</dbReference>
<dbReference type="PANTHER" id="PTHR43884:SF12">
    <property type="entry name" value="ISOVALERYL-COA DEHYDROGENASE, MITOCHONDRIAL-RELATED"/>
    <property type="match status" value="1"/>
</dbReference>
<evidence type="ECO:0000313" key="10">
    <source>
        <dbReference type="Proteomes" id="UP001143304"/>
    </source>
</evidence>
<evidence type="ECO:0000256" key="1">
    <source>
        <dbReference type="ARBA" id="ARBA00001974"/>
    </source>
</evidence>
<dbReference type="EMBL" id="SHNO01000001">
    <property type="protein sequence ID" value="MCX2977748.1"/>
    <property type="molecule type" value="Genomic_DNA"/>
</dbReference>
<dbReference type="PANTHER" id="PTHR43884">
    <property type="entry name" value="ACYL-COA DEHYDROGENASE"/>
    <property type="match status" value="1"/>
</dbReference>
<dbReference type="Gene3D" id="1.20.140.10">
    <property type="entry name" value="Butyryl-CoA Dehydrogenase, subunit A, domain 3"/>
    <property type="match status" value="1"/>
</dbReference>
<evidence type="ECO:0000259" key="8">
    <source>
        <dbReference type="Pfam" id="PF02771"/>
    </source>
</evidence>
<evidence type="ECO:0000259" key="7">
    <source>
        <dbReference type="Pfam" id="PF02770"/>
    </source>
</evidence>
<evidence type="ECO:0000313" key="9">
    <source>
        <dbReference type="EMBL" id="MCX2977748.1"/>
    </source>
</evidence>
<feature type="domain" description="Acyl-CoA oxidase/dehydrogenase middle" evidence="7">
    <location>
        <begin position="127"/>
        <end position="215"/>
    </location>
</feature>
<keyword evidence="5" id="KW-0560">Oxidoreductase</keyword>
<comment type="cofactor">
    <cofactor evidence="1 5">
        <name>FAD</name>
        <dbReference type="ChEBI" id="CHEBI:57692"/>
    </cofactor>
</comment>
<reference evidence="9" key="1">
    <citation type="submission" date="2019-02" db="EMBL/GenBank/DDBJ databases">
        <authorList>
            <person name="Li S.-H."/>
        </authorList>
    </citation>
    <scope>NUCLEOTIDE SEQUENCE</scope>
    <source>
        <strain evidence="9">IMCC11814</strain>
    </source>
</reference>
<dbReference type="Gene3D" id="2.40.110.10">
    <property type="entry name" value="Butyryl-CoA Dehydrogenase, subunit A, domain 2"/>
    <property type="match status" value="1"/>
</dbReference>
<dbReference type="InterPro" id="IPR036250">
    <property type="entry name" value="AcylCo_DH-like_C"/>
</dbReference>
<organism evidence="9 10">
    <name type="scientific">Candidatus Marimicrobium litorale</name>
    <dbReference type="NCBI Taxonomy" id="2518991"/>
    <lineage>
        <taxon>Bacteria</taxon>
        <taxon>Pseudomonadati</taxon>
        <taxon>Pseudomonadota</taxon>
        <taxon>Gammaproteobacteria</taxon>
        <taxon>Cellvibrionales</taxon>
        <taxon>Halieaceae</taxon>
        <taxon>Marimicrobium</taxon>
    </lineage>
</organism>